<evidence type="ECO:0008006" key="5">
    <source>
        <dbReference type="Google" id="ProtNLM"/>
    </source>
</evidence>
<dbReference type="Proteomes" id="UP000234206">
    <property type="component" value="Unassembled WGS sequence"/>
</dbReference>
<evidence type="ECO:0000313" key="4">
    <source>
        <dbReference type="Proteomes" id="UP000234206"/>
    </source>
</evidence>
<dbReference type="RefSeq" id="WP_101849455.1">
    <property type="nucleotide sequence ID" value="NZ_JBHLVH010000004.1"/>
</dbReference>
<keyword evidence="4" id="KW-1185">Reference proteome</keyword>
<dbReference type="InterPro" id="IPR025557">
    <property type="entry name" value="DUF4282"/>
</dbReference>
<keyword evidence="2" id="KW-0472">Membrane</keyword>
<sequence length="138" mass="14395">MSTPYSDPYPPSHGGPAGQSSPTGTEPAGAPNPFSKESGFFSALTDLRFTKFVTPKVVSVVYVLMAVAIAIGLLMWTIIAFATMATGDGEASAILIGLVMLVAGPIVALLYLVLARVSLEGMVAVIRIAEDVAAIRRR</sequence>
<dbReference type="Pfam" id="PF14110">
    <property type="entry name" value="DUF4282"/>
    <property type="match status" value="1"/>
</dbReference>
<accession>A0A2I1PB64</accession>
<comment type="caution">
    <text evidence="3">The sequence shown here is derived from an EMBL/GenBank/DDBJ whole genome shotgun (WGS) entry which is preliminary data.</text>
</comment>
<feature type="region of interest" description="Disordered" evidence="1">
    <location>
        <begin position="1"/>
        <end position="34"/>
    </location>
</feature>
<dbReference type="OrthoDB" id="9988906at2"/>
<gene>
    <name evidence="3" type="ORF">CYJ76_05345</name>
</gene>
<proteinExistence type="predicted"/>
<organism evidence="3 4">
    <name type="scientific">Kytococcus schroeteri</name>
    <dbReference type="NCBI Taxonomy" id="138300"/>
    <lineage>
        <taxon>Bacteria</taxon>
        <taxon>Bacillati</taxon>
        <taxon>Actinomycetota</taxon>
        <taxon>Actinomycetes</taxon>
        <taxon>Micrococcales</taxon>
        <taxon>Kytococcaceae</taxon>
        <taxon>Kytococcus</taxon>
    </lineage>
</organism>
<protein>
    <recommendedName>
        <fullName evidence="5">DUF4282 domain-containing protein</fullName>
    </recommendedName>
</protein>
<dbReference type="AlphaFoldDB" id="A0A2I1PB64"/>
<evidence type="ECO:0000313" key="3">
    <source>
        <dbReference type="EMBL" id="PKZ41875.1"/>
    </source>
</evidence>
<evidence type="ECO:0000256" key="2">
    <source>
        <dbReference type="SAM" id="Phobius"/>
    </source>
</evidence>
<keyword evidence="2" id="KW-0812">Transmembrane</keyword>
<feature type="transmembrane region" description="Helical" evidence="2">
    <location>
        <begin position="91"/>
        <end position="114"/>
    </location>
</feature>
<feature type="transmembrane region" description="Helical" evidence="2">
    <location>
        <begin position="57"/>
        <end position="79"/>
    </location>
</feature>
<reference evidence="3 4" key="1">
    <citation type="submission" date="2017-12" db="EMBL/GenBank/DDBJ databases">
        <title>Phylogenetic diversity of female urinary microbiome.</title>
        <authorList>
            <person name="Thomas-White K."/>
            <person name="Wolfe A.J."/>
        </authorList>
    </citation>
    <scope>NUCLEOTIDE SEQUENCE [LARGE SCALE GENOMIC DNA]</scope>
    <source>
        <strain evidence="3 4">UMB1298</strain>
    </source>
</reference>
<name>A0A2I1PB64_9MICO</name>
<evidence type="ECO:0000256" key="1">
    <source>
        <dbReference type="SAM" id="MobiDB-lite"/>
    </source>
</evidence>
<keyword evidence="2" id="KW-1133">Transmembrane helix</keyword>
<dbReference type="EMBL" id="PKIZ01000008">
    <property type="protein sequence ID" value="PKZ41875.1"/>
    <property type="molecule type" value="Genomic_DNA"/>
</dbReference>